<dbReference type="EMBL" id="JABBFX010000002">
    <property type="protein sequence ID" value="NML46206.1"/>
    <property type="molecule type" value="Genomic_DNA"/>
</dbReference>
<comment type="caution">
    <text evidence="1">The sequence shown here is derived from an EMBL/GenBank/DDBJ whole genome shotgun (WGS) entry which is preliminary data.</text>
</comment>
<dbReference type="Proteomes" id="UP000541185">
    <property type="component" value="Unassembled WGS sequence"/>
</dbReference>
<name>A0A848H5D8_9BURK</name>
<organism evidence="1 2">
    <name type="scientific">Ramlibacter agri</name>
    <dbReference type="NCBI Taxonomy" id="2728837"/>
    <lineage>
        <taxon>Bacteria</taxon>
        <taxon>Pseudomonadati</taxon>
        <taxon>Pseudomonadota</taxon>
        <taxon>Betaproteobacteria</taxon>
        <taxon>Burkholderiales</taxon>
        <taxon>Comamonadaceae</taxon>
        <taxon>Ramlibacter</taxon>
    </lineage>
</organism>
<dbReference type="RefSeq" id="WP_169420485.1">
    <property type="nucleotide sequence ID" value="NZ_JABBFX010000002.1"/>
</dbReference>
<reference evidence="1 2" key="1">
    <citation type="submission" date="2020-04" db="EMBL/GenBank/DDBJ databases">
        <title>Ramlibacter sp. G-1-2-2 isolated from soil.</title>
        <authorList>
            <person name="Dahal R.H."/>
        </authorList>
    </citation>
    <scope>NUCLEOTIDE SEQUENCE [LARGE SCALE GENOMIC DNA]</scope>
    <source>
        <strain evidence="1 2">G-1-2-2</strain>
    </source>
</reference>
<keyword evidence="2" id="KW-1185">Reference proteome</keyword>
<proteinExistence type="predicted"/>
<sequence>MPNLASERQALSMADAHLLEARRRIARLEQMTEGSGHAGSEATAGALAALRDGLAAMEDHRRIILQMIADLESGRLKDRGPLGLR</sequence>
<evidence type="ECO:0000313" key="1">
    <source>
        <dbReference type="EMBL" id="NML46206.1"/>
    </source>
</evidence>
<protein>
    <submittedName>
        <fullName evidence="1">Uncharacterized protein</fullName>
    </submittedName>
</protein>
<evidence type="ECO:0000313" key="2">
    <source>
        <dbReference type="Proteomes" id="UP000541185"/>
    </source>
</evidence>
<accession>A0A848H5D8</accession>
<dbReference type="AlphaFoldDB" id="A0A848H5D8"/>
<gene>
    <name evidence="1" type="ORF">HHL11_20830</name>
</gene>